<keyword evidence="2 4" id="KW-0689">Ribosomal protein</keyword>
<dbReference type="GO" id="GO:0005840">
    <property type="term" value="C:ribosome"/>
    <property type="evidence" value="ECO:0007669"/>
    <property type="project" value="UniProtKB-KW"/>
</dbReference>
<evidence type="ECO:0000256" key="1">
    <source>
        <dbReference type="ARBA" id="ARBA00008596"/>
    </source>
</evidence>
<dbReference type="GO" id="GO:0006412">
    <property type="term" value="P:translation"/>
    <property type="evidence" value="ECO:0007669"/>
    <property type="project" value="InterPro"/>
</dbReference>
<name>V8NY36_OPHHA</name>
<evidence type="ECO:0000256" key="3">
    <source>
        <dbReference type="ARBA" id="ARBA00023274"/>
    </source>
</evidence>
<dbReference type="GO" id="GO:1990904">
    <property type="term" value="C:ribonucleoprotein complex"/>
    <property type="evidence" value="ECO:0007669"/>
    <property type="project" value="UniProtKB-KW"/>
</dbReference>
<accession>V8NY36</accession>
<gene>
    <name evidence="5" type="primary">RPS26P11</name>
    <name evidence="5" type="ORF">L345_07029</name>
</gene>
<proteinExistence type="inferred from homology"/>
<protein>
    <recommendedName>
        <fullName evidence="4">40S ribosomal protein S26</fullName>
    </recommendedName>
</protein>
<comment type="caution">
    <text evidence="5">The sequence shown here is derived from an EMBL/GenBank/DDBJ whole genome shotgun (WGS) entry which is preliminary data.</text>
</comment>
<evidence type="ECO:0000256" key="2">
    <source>
        <dbReference type="ARBA" id="ARBA00022980"/>
    </source>
</evidence>
<dbReference type="InterPro" id="IPR000892">
    <property type="entry name" value="Ribosomal_eS26"/>
</dbReference>
<sequence length="107" mass="11619">MPRRAEDMSSLYTDKAIKKFVIRNIVEAAAVRDISEACPEGPHTSSLVLLHRDHPLSLSACTCLHALCHHAHELGCMHTCVRCPHITHSLVPLSSQPGCQGAKVGDC</sequence>
<reference evidence="5 6" key="1">
    <citation type="journal article" date="2013" name="Proc. Natl. Acad. Sci. U.S.A.">
        <title>The king cobra genome reveals dynamic gene evolution and adaptation in the snake venom system.</title>
        <authorList>
            <person name="Vonk F.J."/>
            <person name="Casewell N.R."/>
            <person name="Henkel C.V."/>
            <person name="Heimberg A.M."/>
            <person name="Jansen H.J."/>
            <person name="McCleary R.J."/>
            <person name="Kerkkamp H.M."/>
            <person name="Vos R.A."/>
            <person name="Guerreiro I."/>
            <person name="Calvete J.J."/>
            <person name="Wuster W."/>
            <person name="Woods A.E."/>
            <person name="Logan J.M."/>
            <person name="Harrison R.A."/>
            <person name="Castoe T.A."/>
            <person name="de Koning A.P."/>
            <person name="Pollock D.D."/>
            <person name="Yandell M."/>
            <person name="Calderon D."/>
            <person name="Renjifo C."/>
            <person name="Currier R.B."/>
            <person name="Salgado D."/>
            <person name="Pla D."/>
            <person name="Sanz L."/>
            <person name="Hyder A.S."/>
            <person name="Ribeiro J.M."/>
            <person name="Arntzen J.W."/>
            <person name="van den Thillart G.E."/>
            <person name="Boetzer M."/>
            <person name="Pirovano W."/>
            <person name="Dirks R.P."/>
            <person name="Spaink H.P."/>
            <person name="Duboule D."/>
            <person name="McGlinn E."/>
            <person name="Kini R.M."/>
            <person name="Richardson M.K."/>
        </authorList>
    </citation>
    <scope>NUCLEOTIDE SEQUENCE</scope>
    <source>
        <tissue evidence="5">Blood</tissue>
    </source>
</reference>
<evidence type="ECO:0000313" key="5">
    <source>
        <dbReference type="EMBL" id="ETE67184.1"/>
    </source>
</evidence>
<keyword evidence="3 4" id="KW-0687">Ribonucleoprotein</keyword>
<dbReference type="Proteomes" id="UP000018936">
    <property type="component" value="Unassembled WGS sequence"/>
</dbReference>
<comment type="similarity">
    <text evidence="1 4">Belongs to the eukaryotic ribosomal protein eS26 family.</text>
</comment>
<feature type="non-terminal residue" evidence="5">
    <location>
        <position position="1"/>
    </location>
</feature>
<keyword evidence="6" id="KW-1185">Reference proteome</keyword>
<evidence type="ECO:0000313" key="6">
    <source>
        <dbReference type="Proteomes" id="UP000018936"/>
    </source>
</evidence>
<dbReference type="InterPro" id="IPR038551">
    <property type="entry name" value="Ribosomal_eS26_sf"/>
</dbReference>
<dbReference type="EMBL" id="AZIM01001368">
    <property type="protein sequence ID" value="ETE67184.1"/>
    <property type="molecule type" value="Genomic_DNA"/>
</dbReference>
<dbReference type="Gene3D" id="3.30.1740.20">
    <property type="entry name" value="Ribosomal protein S26e"/>
    <property type="match status" value="1"/>
</dbReference>
<organism evidence="5 6">
    <name type="scientific">Ophiophagus hannah</name>
    <name type="common">King cobra</name>
    <name type="synonym">Naja hannah</name>
    <dbReference type="NCBI Taxonomy" id="8665"/>
    <lineage>
        <taxon>Eukaryota</taxon>
        <taxon>Metazoa</taxon>
        <taxon>Chordata</taxon>
        <taxon>Craniata</taxon>
        <taxon>Vertebrata</taxon>
        <taxon>Euteleostomi</taxon>
        <taxon>Lepidosauria</taxon>
        <taxon>Squamata</taxon>
        <taxon>Bifurcata</taxon>
        <taxon>Unidentata</taxon>
        <taxon>Episquamata</taxon>
        <taxon>Toxicofera</taxon>
        <taxon>Serpentes</taxon>
        <taxon>Colubroidea</taxon>
        <taxon>Elapidae</taxon>
        <taxon>Elapinae</taxon>
        <taxon>Ophiophagus</taxon>
    </lineage>
</organism>
<dbReference type="AlphaFoldDB" id="V8NY36"/>
<dbReference type="GO" id="GO:0003735">
    <property type="term" value="F:structural constituent of ribosome"/>
    <property type="evidence" value="ECO:0007669"/>
    <property type="project" value="InterPro"/>
</dbReference>
<evidence type="ECO:0000256" key="4">
    <source>
        <dbReference type="RuleBase" id="RU363128"/>
    </source>
</evidence>
<dbReference type="Pfam" id="PF01283">
    <property type="entry name" value="Ribosomal_S26e"/>
    <property type="match status" value="1"/>
</dbReference>